<evidence type="ECO:0000259" key="1">
    <source>
        <dbReference type="Pfam" id="PF01712"/>
    </source>
</evidence>
<protein>
    <submittedName>
        <fullName evidence="2">DNK domain-containing protein</fullName>
    </submittedName>
</protein>
<dbReference type="Gene3D" id="3.40.50.300">
    <property type="entry name" value="P-loop containing nucleotide triphosphate hydrolases"/>
    <property type="match status" value="1"/>
</dbReference>
<name>A0A6A0ABC8_HAELA</name>
<dbReference type="AlphaFoldDB" id="A0A6A0ABC8"/>
<evidence type="ECO:0000313" key="2">
    <source>
        <dbReference type="EMBL" id="GFH30159.1"/>
    </source>
</evidence>
<proteinExistence type="predicted"/>
<dbReference type="GO" id="GO:0019136">
    <property type="term" value="F:deoxynucleoside kinase activity"/>
    <property type="evidence" value="ECO:0007669"/>
    <property type="project" value="TreeGrafter"/>
</dbReference>
<evidence type="ECO:0000313" key="3">
    <source>
        <dbReference type="Proteomes" id="UP000485058"/>
    </source>
</evidence>
<dbReference type="InterPro" id="IPR031314">
    <property type="entry name" value="DNK_dom"/>
</dbReference>
<dbReference type="Pfam" id="PF01712">
    <property type="entry name" value="dNK"/>
    <property type="match status" value="1"/>
</dbReference>
<dbReference type="PANTHER" id="PTHR10513">
    <property type="entry name" value="DEOXYNUCLEOSIDE KINASE"/>
    <property type="match status" value="1"/>
</dbReference>
<feature type="domain" description="Deoxynucleoside kinase" evidence="1">
    <location>
        <begin position="1"/>
        <end position="88"/>
    </location>
</feature>
<dbReference type="InterPro" id="IPR050566">
    <property type="entry name" value="Deoxyribonucleoside_kinase"/>
</dbReference>
<sequence length="88" mass="10298">VVPEPVDKWQDVGQQHVNLLGEFYKDPHRFAYTFQNYVFLTRVVQERDSYVQPAPCRVLERSVFSDRMVFVRAGHAAGYITDTELSIY</sequence>
<gene>
    <name evidence="2" type="ORF">HaLaN_28957</name>
</gene>
<dbReference type="GO" id="GO:0005737">
    <property type="term" value="C:cytoplasm"/>
    <property type="evidence" value="ECO:0007669"/>
    <property type="project" value="TreeGrafter"/>
</dbReference>
<dbReference type="EMBL" id="BLLF01004737">
    <property type="protein sequence ID" value="GFH30159.1"/>
    <property type="molecule type" value="Genomic_DNA"/>
</dbReference>
<dbReference type="InterPro" id="IPR027417">
    <property type="entry name" value="P-loop_NTPase"/>
</dbReference>
<comment type="caution">
    <text evidence="2">The sequence shown here is derived from an EMBL/GenBank/DDBJ whole genome shotgun (WGS) entry which is preliminary data.</text>
</comment>
<reference evidence="2 3" key="1">
    <citation type="submission" date="2020-02" db="EMBL/GenBank/DDBJ databases">
        <title>Draft genome sequence of Haematococcus lacustris strain NIES-144.</title>
        <authorList>
            <person name="Morimoto D."/>
            <person name="Nakagawa S."/>
            <person name="Yoshida T."/>
            <person name="Sawayama S."/>
        </authorList>
    </citation>
    <scope>NUCLEOTIDE SEQUENCE [LARGE SCALE GENOMIC DNA]</scope>
    <source>
        <strain evidence="2 3">NIES-144</strain>
    </source>
</reference>
<dbReference type="PANTHER" id="PTHR10513:SF35">
    <property type="entry name" value="DEOXYADENOSINE KINASE"/>
    <property type="match status" value="1"/>
</dbReference>
<accession>A0A6A0ABC8</accession>
<keyword evidence="3" id="KW-1185">Reference proteome</keyword>
<feature type="non-terminal residue" evidence="2">
    <location>
        <position position="1"/>
    </location>
</feature>
<dbReference type="Proteomes" id="UP000485058">
    <property type="component" value="Unassembled WGS sequence"/>
</dbReference>
<organism evidence="2 3">
    <name type="scientific">Haematococcus lacustris</name>
    <name type="common">Green alga</name>
    <name type="synonym">Haematococcus pluvialis</name>
    <dbReference type="NCBI Taxonomy" id="44745"/>
    <lineage>
        <taxon>Eukaryota</taxon>
        <taxon>Viridiplantae</taxon>
        <taxon>Chlorophyta</taxon>
        <taxon>core chlorophytes</taxon>
        <taxon>Chlorophyceae</taxon>
        <taxon>CS clade</taxon>
        <taxon>Chlamydomonadales</taxon>
        <taxon>Haematococcaceae</taxon>
        <taxon>Haematococcus</taxon>
    </lineage>
</organism>
<dbReference type="SUPFAM" id="SSF52540">
    <property type="entry name" value="P-loop containing nucleoside triphosphate hydrolases"/>
    <property type="match status" value="1"/>
</dbReference>
<feature type="non-terminal residue" evidence="2">
    <location>
        <position position="88"/>
    </location>
</feature>